<keyword evidence="2" id="KW-1185">Reference proteome</keyword>
<reference evidence="2" key="1">
    <citation type="submission" date="2015-06" db="EMBL/GenBank/DDBJ databases">
        <title>Comparative genomics of Burkholderia leaf nodule symbionts.</title>
        <authorList>
            <person name="Carlier A."/>
            <person name="Eberl L."/>
            <person name="Pinto-Carbo M."/>
        </authorList>
    </citation>
    <scope>NUCLEOTIDE SEQUENCE [LARGE SCALE GENOMIC DNA]</scope>
    <source>
        <strain evidence="2">UZHbot4</strain>
    </source>
</reference>
<comment type="caution">
    <text evidence="1">The sequence shown here is derived from an EMBL/GenBank/DDBJ whole genome shotgun (WGS) entry which is preliminary data.</text>
</comment>
<organism evidence="1 2">
    <name type="scientific">Candidatus Burkholderia verschuerenii</name>
    <dbReference type="NCBI Taxonomy" id="242163"/>
    <lineage>
        <taxon>Bacteria</taxon>
        <taxon>Pseudomonadati</taxon>
        <taxon>Pseudomonadota</taxon>
        <taxon>Betaproteobacteria</taxon>
        <taxon>Burkholderiales</taxon>
        <taxon>Burkholderiaceae</taxon>
        <taxon>Burkholderia</taxon>
    </lineage>
</organism>
<proteinExistence type="predicted"/>
<dbReference type="EMBL" id="LFJJ01000002">
    <property type="protein sequence ID" value="KND62342.1"/>
    <property type="molecule type" value="Genomic_DNA"/>
</dbReference>
<name>A0A0L0MI25_9BURK</name>
<dbReference type="PATRIC" id="fig|242163.4.peg.2625"/>
<protein>
    <submittedName>
        <fullName evidence="1">Uncharacterized protein</fullName>
    </submittedName>
</protein>
<evidence type="ECO:0000313" key="1">
    <source>
        <dbReference type="EMBL" id="KND62342.1"/>
    </source>
</evidence>
<dbReference type="Proteomes" id="UP000036959">
    <property type="component" value="Unassembled WGS sequence"/>
</dbReference>
<accession>A0A0L0MI25</accession>
<sequence>MVAQIIEMCDPRRHVSGLSDRSMQKMTQGCMVVTGAQVGTRDRERLLGYCVQIRKGRGQFGSDMVFLRHTDGSLVTHENQSFFLMTEEQELLAKPLFRELPEDEDYSHGYNCCNKVREVGFVIENSASVPTPDTSFAITVTRIA</sequence>
<evidence type="ECO:0000313" key="2">
    <source>
        <dbReference type="Proteomes" id="UP000036959"/>
    </source>
</evidence>
<gene>
    <name evidence="1" type="ORF">BVER_01820</name>
</gene>
<dbReference type="AlphaFoldDB" id="A0A0L0MI25"/>